<feature type="compositionally biased region" description="Basic and acidic residues" evidence="1">
    <location>
        <begin position="123"/>
        <end position="148"/>
    </location>
</feature>
<dbReference type="InterPro" id="IPR036047">
    <property type="entry name" value="F-box-like_dom_sf"/>
</dbReference>
<comment type="caution">
    <text evidence="2">The sequence shown here is derived from an EMBL/GenBank/DDBJ whole genome shotgun (WGS) entry which is preliminary data.</text>
</comment>
<dbReference type="EMBL" id="PVWQ01000001">
    <property type="protein sequence ID" value="RDW92762.1"/>
    <property type="molecule type" value="Genomic_DNA"/>
</dbReference>
<evidence type="ECO:0008006" key="4">
    <source>
        <dbReference type="Google" id="ProtNLM"/>
    </source>
</evidence>
<proteinExistence type="predicted"/>
<dbReference type="GeneID" id="38110454"/>
<evidence type="ECO:0000313" key="2">
    <source>
        <dbReference type="EMBL" id="RDW92762.1"/>
    </source>
</evidence>
<dbReference type="Proteomes" id="UP000256690">
    <property type="component" value="Unassembled WGS sequence"/>
</dbReference>
<dbReference type="RefSeq" id="XP_026607945.1">
    <property type="nucleotide sequence ID" value="XM_026742100.1"/>
</dbReference>
<dbReference type="AlphaFoldDB" id="A0A3D8T2H1"/>
<accession>A0A3D8T2H1</accession>
<dbReference type="SUPFAM" id="SSF81383">
    <property type="entry name" value="F-box domain"/>
    <property type="match status" value="1"/>
</dbReference>
<evidence type="ECO:0000313" key="3">
    <source>
        <dbReference type="Proteomes" id="UP000256690"/>
    </source>
</evidence>
<evidence type="ECO:0000256" key="1">
    <source>
        <dbReference type="SAM" id="MobiDB-lite"/>
    </source>
</evidence>
<organism evidence="2 3">
    <name type="scientific">Aspergillus mulundensis</name>
    <dbReference type="NCBI Taxonomy" id="1810919"/>
    <lineage>
        <taxon>Eukaryota</taxon>
        <taxon>Fungi</taxon>
        <taxon>Dikarya</taxon>
        <taxon>Ascomycota</taxon>
        <taxon>Pezizomycotina</taxon>
        <taxon>Eurotiomycetes</taxon>
        <taxon>Eurotiomycetidae</taxon>
        <taxon>Eurotiales</taxon>
        <taxon>Aspergillaceae</taxon>
        <taxon>Aspergillus</taxon>
        <taxon>Aspergillus subgen. Nidulantes</taxon>
    </lineage>
</organism>
<reference evidence="2 3" key="1">
    <citation type="journal article" date="2018" name="IMA Fungus">
        <title>IMA Genome-F 9: Draft genome sequence of Annulohypoxylon stygium, Aspergillus mulundensis, Berkeleyomyces basicola (syn. Thielaviopsis basicola), Ceratocystis smalleyi, two Cercospora beticola strains, Coleophoma cylindrospora, Fusarium fracticaudum, Phialophora cf. hyalina, and Morchella septimelata.</title>
        <authorList>
            <person name="Wingfield B.D."/>
            <person name="Bills G.F."/>
            <person name="Dong Y."/>
            <person name="Huang W."/>
            <person name="Nel W.J."/>
            <person name="Swalarsk-Parry B.S."/>
            <person name="Vaghefi N."/>
            <person name="Wilken P.M."/>
            <person name="An Z."/>
            <person name="de Beer Z.W."/>
            <person name="De Vos L."/>
            <person name="Chen L."/>
            <person name="Duong T.A."/>
            <person name="Gao Y."/>
            <person name="Hammerbacher A."/>
            <person name="Kikkert J.R."/>
            <person name="Li Y."/>
            <person name="Li H."/>
            <person name="Li K."/>
            <person name="Li Q."/>
            <person name="Liu X."/>
            <person name="Ma X."/>
            <person name="Naidoo K."/>
            <person name="Pethybridge S.J."/>
            <person name="Sun J."/>
            <person name="Steenkamp E.T."/>
            <person name="van der Nest M.A."/>
            <person name="van Wyk S."/>
            <person name="Wingfield M.J."/>
            <person name="Xiong C."/>
            <person name="Yue Q."/>
            <person name="Zhang X."/>
        </authorList>
    </citation>
    <scope>NUCLEOTIDE SEQUENCE [LARGE SCALE GENOMIC DNA]</scope>
    <source>
        <strain evidence="2 3">DSM 5745</strain>
    </source>
</reference>
<gene>
    <name evidence="2" type="ORF">DSM5745_00084</name>
</gene>
<protein>
    <recommendedName>
        <fullName evidence="4">F-box domain-containing protein</fullName>
    </recommendedName>
</protein>
<sequence length="646" mass="74229">MPPQKRKAPYKTWYERDAARTAARKRIRRENALPRSDPFTFFSDSISGRILRHLEAVQDVGRCELVSRRWRDIVVGWGVRECTELLGEHPRGVRRQEHVLGPVVNELSEDEEDDILGAEDEWVEGKREGEDESDVEVKPERQDKGKAVDRAAIEGRDEDMMDVDDVNVKIRAESPDQSEGGSEAGNIRDLGGVDEDRRKWRIIKKAAARWVLRQKLVFGDASSGRAFDGVNWIVSAGDYIAWSDGQDVCYQRLGFEANGSRYEVRRFHTHGWSNERPELWVSPYGYVLIRGYKDREGALATVCIQIDTGRRMWERTGPAAPAEWAQRTRNIFAVTEHTIYEIDSHDNRLHMLDLRSGGIIGEAQLPNDMLTRLHHRCSAVRKTPSGQDVIVAFAPVNRAVARRGQIMWTPARRPTDANQCEVQGLQTINPLTGDMTEHFPDVVVWGGFGRIFPSWEKENEFAVVSLWYDEENRDNYVWWKMDFFQINDRSRISRLRTELFACDSTHYDEVVGNNPSTVDPYMCLLFSANAADQYLPSIVEFEAAPADINMPEPIQRVAAHLRVDRIWCDDRTMNISLPMRHRRVQERLEFDIGYRPGRAEMRQLGKKTLAVFYAPGFDGDERGDTYLFDFRFRAPFLGANAYPGEL</sequence>
<name>A0A3D8T2H1_9EURO</name>
<keyword evidence="3" id="KW-1185">Reference proteome</keyword>
<feature type="region of interest" description="Disordered" evidence="1">
    <location>
        <begin position="115"/>
        <end position="148"/>
    </location>
</feature>